<sequence length="219" mass="23462">MFRKFTGGAREASWPVDKVVAALETQYGGLHKLGEDGPLSVYGVQHNGINFIVALMQTAEGSGKVEEMGFLARFVGFEVSEFQVEAINRNLHISVASIEDSGDLFLMAGLEVAGAFDQAQFMMMLESWKRDLMMTLARISGDGASMAAAFPAARMEAAREFAVNAAPAPVEGRPVDMLASFLGGKEKRAICSDCGGRGKRGFFARLCGECDGSGFVNAR</sequence>
<comment type="caution">
    <text evidence="1">The sequence shown here is derived from an EMBL/GenBank/DDBJ whole genome shotgun (WGS) entry which is preliminary data.</text>
</comment>
<dbReference type="RefSeq" id="WP_104832145.1">
    <property type="nucleotide sequence ID" value="NZ_PJCH01000017.1"/>
</dbReference>
<protein>
    <recommendedName>
        <fullName evidence="3">YbjN domain-containing protein</fullName>
    </recommendedName>
</protein>
<proteinExistence type="predicted"/>
<evidence type="ECO:0000313" key="2">
    <source>
        <dbReference type="Proteomes" id="UP000239504"/>
    </source>
</evidence>
<dbReference type="AlphaFoldDB" id="A0A2S7JZ22"/>
<evidence type="ECO:0008006" key="3">
    <source>
        <dbReference type="Google" id="ProtNLM"/>
    </source>
</evidence>
<dbReference type="Proteomes" id="UP000239504">
    <property type="component" value="Unassembled WGS sequence"/>
</dbReference>
<dbReference type="InterPro" id="IPR036410">
    <property type="entry name" value="HSP_DnaJ_Cys-rich_dom_sf"/>
</dbReference>
<gene>
    <name evidence="1" type="ORF">CW354_21430</name>
</gene>
<reference evidence="1 2" key="1">
    <citation type="submission" date="2017-12" db="EMBL/GenBank/DDBJ databases">
        <authorList>
            <person name="Hurst M.R.H."/>
        </authorList>
    </citation>
    <scope>NUCLEOTIDE SEQUENCE [LARGE SCALE GENOMIC DNA]</scope>
    <source>
        <strain evidence="1 2">SY-3-19</strain>
    </source>
</reference>
<organism evidence="1 2">
    <name type="scientific">Hyphococcus luteus</name>
    <dbReference type="NCBI Taxonomy" id="2058213"/>
    <lineage>
        <taxon>Bacteria</taxon>
        <taxon>Pseudomonadati</taxon>
        <taxon>Pseudomonadota</taxon>
        <taxon>Alphaproteobacteria</taxon>
        <taxon>Parvularculales</taxon>
        <taxon>Parvularculaceae</taxon>
        <taxon>Hyphococcus</taxon>
    </lineage>
</organism>
<keyword evidence="2" id="KW-1185">Reference proteome</keyword>
<dbReference type="SUPFAM" id="SSF57938">
    <property type="entry name" value="DnaJ/Hsp40 cysteine-rich domain"/>
    <property type="match status" value="1"/>
</dbReference>
<name>A0A2S7JZ22_9PROT</name>
<dbReference type="EMBL" id="PJCH01000017">
    <property type="protein sequence ID" value="PQA85505.1"/>
    <property type="molecule type" value="Genomic_DNA"/>
</dbReference>
<accession>A0A2S7JZ22</accession>
<evidence type="ECO:0000313" key="1">
    <source>
        <dbReference type="EMBL" id="PQA85505.1"/>
    </source>
</evidence>